<dbReference type="AlphaFoldDB" id="A0AAD9UJU9"/>
<feature type="compositionally biased region" description="Low complexity" evidence="1">
    <location>
        <begin position="267"/>
        <end position="291"/>
    </location>
</feature>
<dbReference type="EMBL" id="JAODUO010000036">
    <property type="protein sequence ID" value="KAK2192218.1"/>
    <property type="molecule type" value="Genomic_DNA"/>
</dbReference>
<organism evidence="3 4">
    <name type="scientific">Ridgeia piscesae</name>
    <name type="common">Tubeworm</name>
    <dbReference type="NCBI Taxonomy" id="27915"/>
    <lineage>
        <taxon>Eukaryota</taxon>
        <taxon>Metazoa</taxon>
        <taxon>Spiralia</taxon>
        <taxon>Lophotrochozoa</taxon>
        <taxon>Annelida</taxon>
        <taxon>Polychaeta</taxon>
        <taxon>Sedentaria</taxon>
        <taxon>Canalipalpata</taxon>
        <taxon>Sabellida</taxon>
        <taxon>Siboglinidae</taxon>
        <taxon>Ridgeia</taxon>
    </lineage>
</organism>
<evidence type="ECO:0000256" key="2">
    <source>
        <dbReference type="SAM" id="Phobius"/>
    </source>
</evidence>
<keyword evidence="2" id="KW-0472">Membrane</keyword>
<feature type="transmembrane region" description="Helical" evidence="2">
    <location>
        <begin position="18"/>
        <end position="38"/>
    </location>
</feature>
<feature type="region of interest" description="Disordered" evidence="1">
    <location>
        <begin position="102"/>
        <end position="164"/>
    </location>
</feature>
<keyword evidence="2" id="KW-1133">Transmembrane helix</keyword>
<name>A0AAD9UJU9_RIDPI</name>
<evidence type="ECO:0000313" key="4">
    <source>
        <dbReference type="Proteomes" id="UP001209878"/>
    </source>
</evidence>
<comment type="caution">
    <text evidence="3">The sequence shown here is derived from an EMBL/GenBank/DDBJ whole genome shotgun (WGS) entry which is preliminary data.</text>
</comment>
<dbReference type="Proteomes" id="UP001209878">
    <property type="component" value="Unassembled WGS sequence"/>
</dbReference>
<proteinExistence type="predicted"/>
<gene>
    <name evidence="3" type="ORF">NP493_36g00008</name>
</gene>
<feature type="region of interest" description="Disordered" evidence="1">
    <location>
        <begin position="193"/>
        <end position="291"/>
    </location>
</feature>
<keyword evidence="2" id="KW-0812">Transmembrane</keyword>
<protein>
    <submittedName>
        <fullName evidence="3">Uncharacterized protein</fullName>
    </submittedName>
</protein>
<sequence length="291" mass="30954">MFTDFTGPATGSEIPKSVISIAVLAGALIIGLIIAKAVNVFYDRQSIRDDASDISDYTRERLKEQLALVFNKGVVKKKRRPEDLTRKYYGIWRNNVKRNRARRELGEEVSPARRPPGGIKGEAFDPPASVSTENEVQAPSINIPQGQTPTSSSTAPKPKSLPPIVTVTSPAADLKIAVAPAAKEAHVVVTPATRGAPATTTQKGPQPPFAALYAKPVTDARRRSASGAGKTGPAPAEKRDSIVSRSAGSIKGKEDKKPPPRPKSGFKAATVKPVTPKTTETTPRPGTAKKK</sequence>
<feature type="compositionally biased region" description="Polar residues" evidence="1">
    <location>
        <begin position="129"/>
        <end position="147"/>
    </location>
</feature>
<evidence type="ECO:0000256" key="1">
    <source>
        <dbReference type="SAM" id="MobiDB-lite"/>
    </source>
</evidence>
<accession>A0AAD9UJU9</accession>
<reference evidence="3" key="1">
    <citation type="journal article" date="2023" name="Mol. Biol. Evol.">
        <title>Third-Generation Sequencing Reveals the Adaptive Role of the Epigenome in Three Deep-Sea Polychaetes.</title>
        <authorList>
            <person name="Perez M."/>
            <person name="Aroh O."/>
            <person name="Sun Y."/>
            <person name="Lan Y."/>
            <person name="Juniper S.K."/>
            <person name="Young C.R."/>
            <person name="Angers B."/>
            <person name="Qian P.Y."/>
        </authorList>
    </citation>
    <scope>NUCLEOTIDE SEQUENCE</scope>
    <source>
        <strain evidence="3">R07B-5</strain>
    </source>
</reference>
<keyword evidence="4" id="KW-1185">Reference proteome</keyword>
<evidence type="ECO:0000313" key="3">
    <source>
        <dbReference type="EMBL" id="KAK2192218.1"/>
    </source>
</evidence>
<feature type="compositionally biased region" description="Low complexity" evidence="1">
    <location>
        <begin position="148"/>
        <end position="158"/>
    </location>
</feature>